<dbReference type="Proteomes" id="UP000184513">
    <property type="component" value="Unassembled WGS sequence"/>
</dbReference>
<sequence>MKYTDNAINIITAKTFKGIGRAWIVKNLKGNESVESIVSLINSKSKQKEVITVNDFEFEKSQIINQIERFEDSCDGVVAIGDKDFPQYRGTVKESERPIFLFYKGDLSLLDLENDNITVIGLLNPDETIEIRERKIVEEIVKRDVTIVSGLAFGCDSIAHKQALIGGKTVAILPSPLSKIMPAKNKGLAFEILEQGGLLITEYYDEHKSAMDLSSRYKDRDRLQALFCDAIILAASYAQDSAQRWKIFDQKLDSGARLAMGFAKDYNIPRAVMYDQSADLENPMFDLNRQLISEQKDITILTQKTLQEMIDKIKSSNKRKVEIQRDLFG</sequence>
<evidence type="ECO:0000313" key="3">
    <source>
        <dbReference type="EMBL" id="SHN21474.1"/>
    </source>
</evidence>
<dbReference type="EMBL" id="FRCY01000011">
    <property type="protein sequence ID" value="SHN21474.1"/>
    <property type="molecule type" value="Genomic_DNA"/>
</dbReference>
<dbReference type="SUPFAM" id="SSF102405">
    <property type="entry name" value="MCP/YpsA-like"/>
    <property type="match status" value="1"/>
</dbReference>
<proteinExistence type="inferred from homology"/>
<protein>
    <submittedName>
        <fullName evidence="3">DNA processing protein</fullName>
    </submittedName>
</protein>
<dbReference type="Gene3D" id="3.40.50.450">
    <property type="match status" value="1"/>
</dbReference>
<evidence type="ECO:0000313" key="4">
    <source>
        <dbReference type="Proteomes" id="UP000184513"/>
    </source>
</evidence>
<name>A0A1M7PVE8_9BACT</name>
<dbReference type="OrthoDB" id="9785707at2"/>
<accession>A0A1M7PVE8</accession>
<dbReference type="InterPro" id="IPR057666">
    <property type="entry name" value="DrpA_SLOG"/>
</dbReference>
<dbReference type="PANTHER" id="PTHR43022">
    <property type="entry name" value="PROTEIN SMF"/>
    <property type="match status" value="1"/>
</dbReference>
<keyword evidence="4" id="KW-1185">Reference proteome</keyword>
<dbReference type="Pfam" id="PF02481">
    <property type="entry name" value="DNA_processg_A"/>
    <property type="match status" value="1"/>
</dbReference>
<organism evidence="3 4">
    <name type="scientific">Cyclobacterium lianum</name>
    <dbReference type="NCBI Taxonomy" id="388280"/>
    <lineage>
        <taxon>Bacteria</taxon>
        <taxon>Pseudomonadati</taxon>
        <taxon>Bacteroidota</taxon>
        <taxon>Cytophagia</taxon>
        <taxon>Cytophagales</taxon>
        <taxon>Cyclobacteriaceae</taxon>
        <taxon>Cyclobacterium</taxon>
    </lineage>
</organism>
<dbReference type="GO" id="GO:0009294">
    <property type="term" value="P:DNA-mediated transformation"/>
    <property type="evidence" value="ECO:0007669"/>
    <property type="project" value="InterPro"/>
</dbReference>
<dbReference type="RefSeq" id="WP_073095790.1">
    <property type="nucleotide sequence ID" value="NZ_FRCY01000011.1"/>
</dbReference>
<evidence type="ECO:0000259" key="2">
    <source>
        <dbReference type="Pfam" id="PF02481"/>
    </source>
</evidence>
<dbReference type="STRING" id="388280.SAMN04488057_1116"/>
<reference evidence="3 4" key="1">
    <citation type="submission" date="2016-11" db="EMBL/GenBank/DDBJ databases">
        <authorList>
            <person name="Jaros S."/>
            <person name="Januszkiewicz K."/>
            <person name="Wedrychowicz H."/>
        </authorList>
    </citation>
    <scope>NUCLEOTIDE SEQUENCE [LARGE SCALE GENOMIC DNA]</scope>
    <source>
        <strain evidence="3 4">CGMCC 1.6102</strain>
    </source>
</reference>
<feature type="domain" description="Smf/DprA SLOG" evidence="2">
    <location>
        <begin position="77"/>
        <end position="235"/>
    </location>
</feature>
<dbReference type="AlphaFoldDB" id="A0A1M7PVE8"/>
<dbReference type="InterPro" id="IPR003488">
    <property type="entry name" value="DprA"/>
</dbReference>
<dbReference type="PANTHER" id="PTHR43022:SF1">
    <property type="entry name" value="PROTEIN SMF"/>
    <property type="match status" value="1"/>
</dbReference>
<gene>
    <name evidence="3" type="ORF">SAMN04488057_1116</name>
</gene>
<evidence type="ECO:0000256" key="1">
    <source>
        <dbReference type="ARBA" id="ARBA00006525"/>
    </source>
</evidence>
<comment type="similarity">
    <text evidence="1">Belongs to the DprA/Smf family.</text>
</comment>